<keyword evidence="2" id="KW-1185">Reference proteome</keyword>
<dbReference type="OrthoDB" id="5953929at2759"/>
<gene>
    <name evidence="1" type="ORF">pdam_00006711</name>
</gene>
<comment type="caution">
    <text evidence="1">The sequence shown here is derived from an EMBL/GenBank/DDBJ whole genome shotgun (WGS) entry which is preliminary data.</text>
</comment>
<reference evidence="1 2" key="1">
    <citation type="journal article" date="2018" name="Sci. Rep.">
        <title>Comparative analysis of the Pocillopora damicornis genome highlights role of immune system in coral evolution.</title>
        <authorList>
            <person name="Cunning R."/>
            <person name="Bay R.A."/>
            <person name="Gillette P."/>
            <person name="Baker A.C."/>
            <person name="Traylor-Knowles N."/>
        </authorList>
    </citation>
    <scope>NUCLEOTIDE SEQUENCE [LARGE SCALE GENOMIC DNA]</scope>
    <source>
        <strain evidence="1">RSMAS</strain>
        <tissue evidence="1">Whole animal</tissue>
    </source>
</reference>
<dbReference type="EMBL" id="RCHS01000573">
    <property type="protein sequence ID" value="RMX57913.1"/>
    <property type="molecule type" value="Genomic_DNA"/>
</dbReference>
<sequence>MLKAVSFCPVTCLPSLVIKKSGDDSQKLKDCFCFDEEVKPGWIQYDPKKITVLSCNDSFSPLGEVSAIVNVHKQMISVKNEANMKDLSNILEKPILMCVTRRHQFGSTTKTASSDSVENFLQKELTSINGFDIDFAVIFPPEVLRDKINESLKTMKRKVLKGKKFCIMIDIKRILQELTPTNLQDKDSLEYVSWHNTAFWLTNHSKPFHSLILALQANSSVNVSRHSRRPTYDAEVYSGKRRHGSSACLVPGKAVPRGLQEKLQTFFCFCNKGF</sequence>
<name>A0A3M6UW25_POCDA</name>
<dbReference type="Proteomes" id="UP000275408">
    <property type="component" value="Unassembled WGS sequence"/>
</dbReference>
<dbReference type="AlphaFoldDB" id="A0A3M6UW25"/>
<evidence type="ECO:0000313" key="1">
    <source>
        <dbReference type="EMBL" id="RMX57913.1"/>
    </source>
</evidence>
<protein>
    <submittedName>
        <fullName evidence="1">Uncharacterized protein</fullName>
    </submittedName>
</protein>
<organism evidence="1 2">
    <name type="scientific">Pocillopora damicornis</name>
    <name type="common">Cauliflower coral</name>
    <name type="synonym">Millepora damicornis</name>
    <dbReference type="NCBI Taxonomy" id="46731"/>
    <lineage>
        <taxon>Eukaryota</taxon>
        <taxon>Metazoa</taxon>
        <taxon>Cnidaria</taxon>
        <taxon>Anthozoa</taxon>
        <taxon>Hexacorallia</taxon>
        <taxon>Scleractinia</taxon>
        <taxon>Astrocoeniina</taxon>
        <taxon>Pocilloporidae</taxon>
        <taxon>Pocillopora</taxon>
    </lineage>
</organism>
<proteinExistence type="predicted"/>
<evidence type="ECO:0000313" key="2">
    <source>
        <dbReference type="Proteomes" id="UP000275408"/>
    </source>
</evidence>
<accession>A0A3M6UW25</accession>